<dbReference type="AlphaFoldDB" id="A0A4Y9KXF1"/>
<organism evidence="2 3">
    <name type="scientific">Bradyrhizobium niftali</name>
    <dbReference type="NCBI Taxonomy" id="2560055"/>
    <lineage>
        <taxon>Bacteria</taxon>
        <taxon>Pseudomonadati</taxon>
        <taxon>Pseudomonadota</taxon>
        <taxon>Alphaproteobacteria</taxon>
        <taxon>Hyphomicrobiales</taxon>
        <taxon>Nitrobacteraceae</taxon>
        <taxon>Bradyrhizobium</taxon>
    </lineage>
</organism>
<dbReference type="RefSeq" id="WP_135179721.1">
    <property type="nucleotide sequence ID" value="NZ_SPQT01000093.1"/>
</dbReference>
<evidence type="ECO:0000259" key="1">
    <source>
        <dbReference type="Pfam" id="PF06568"/>
    </source>
</evidence>
<gene>
    <name evidence="2" type="ORF">E4K65_46350</name>
</gene>
<protein>
    <submittedName>
        <fullName evidence="2">DUF1127 domain-containing protein</fullName>
    </submittedName>
</protein>
<dbReference type="Proteomes" id="UP000297966">
    <property type="component" value="Unassembled WGS sequence"/>
</dbReference>
<accession>A0A4Y9KXF1</accession>
<reference evidence="2 3" key="1">
    <citation type="submission" date="2019-03" db="EMBL/GenBank/DDBJ databases">
        <title>Bradyrhizobium diversity isolated from nodules of Chamaecrista fasciculata.</title>
        <authorList>
            <person name="Klepa M.S."/>
            <person name="Urquiaga M.O."/>
            <person name="Hungria M."/>
            <person name="Delamuta J.R."/>
        </authorList>
    </citation>
    <scope>NUCLEOTIDE SEQUENCE [LARGE SCALE GENOMIC DNA]</scope>
    <source>
        <strain evidence="2 3">CNPSo 3448</strain>
    </source>
</reference>
<feature type="domain" description="YjiS-like" evidence="1">
    <location>
        <begin position="24"/>
        <end position="59"/>
    </location>
</feature>
<evidence type="ECO:0000313" key="3">
    <source>
        <dbReference type="Proteomes" id="UP000297966"/>
    </source>
</evidence>
<dbReference type="InterPro" id="IPR009506">
    <property type="entry name" value="YjiS-like"/>
</dbReference>
<sequence>MTTTELGQAIASAPQIFRLFKASWTRLQERRKQEKARAALYDLNDRELKDIGIARGEIEYVASNRSIDPRGACSSSPISI</sequence>
<proteinExistence type="predicted"/>
<keyword evidence="3" id="KW-1185">Reference proteome</keyword>
<dbReference type="EMBL" id="SPQT01000093">
    <property type="protein sequence ID" value="TFV35835.1"/>
    <property type="molecule type" value="Genomic_DNA"/>
</dbReference>
<dbReference type="Pfam" id="PF06568">
    <property type="entry name" value="YjiS-like"/>
    <property type="match status" value="1"/>
</dbReference>
<name>A0A4Y9KXF1_9BRAD</name>
<comment type="caution">
    <text evidence="2">The sequence shown here is derived from an EMBL/GenBank/DDBJ whole genome shotgun (WGS) entry which is preliminary data.</text>
</comment>
<evidence type="ECO:0000313" key="2">
    <source>
        <dbReference type="EMBL" id="TFV35835.1"/>
    </source>
</evidence>
<dbReference type="OrthoDB" id="8116725at2"/>